<evidence type="ECO:0000256" key="1">
    <source>
        <dbReference type="SAM" id="MobiDB-lite"/>
    </source>
</evidence>
<evidence type="ECO:0000313" key="3">
    <source>
        <dbReference type="EMBL" id="KAK8937133.1"/>
    </source>
</evidence>
<keyword evidence="2" id="KW-0732">Signal</keyword>
<keyword evidence="4" id="KW-1185">Reference proteome</keyword>
<evidence type="ECO:0000313" key="4">
    <source>
        <dbReference type="Proteomes" id="UP001418222"/>
    </source>
</evidence>
<dbReference type="SUPFAM" id="SSF54928">
    <property type="entry name" value="RNA-binding domain, RBD"/>
    <property type="match status" value="1"/>
</dbReference>
<dbReference type="EMBL" id="JBBWWQ010000010">
    <property type="protein sequence ID" value="KAK8937133.1"/>
    <property type="molecule type" value="Genomic_DNA"/>
</dbReference>
<evidence type="ECO:0008006" key="5">
    <source>
        <dbReference type="Google" id="ProtNLM"/>
    </source>
</evidence>
<feature type="signal peptide" evidence="2">
    <location>
        <begin position="1"/>
        <end position="15"/>
    </location>
</feature>
<name>A0AAP0BFB2_9ASPA</name>
<feature type="region of interest" description="Disordered" evidence="1">
    <location>
        <begin position="229"/>
        <end position="254"/>
    </location>
</feature>
<reference evidence="3 4" key="1">
    <citation type="journal article" date="2022" name="Nat. Plants">
        <title>Genomes of leafy and leafless Platanthera orchids illuminate the evolution of mycoheterotrophy.</title>
        <authorList>
            <person name="Li M.H."/>
            <person name="Liu K.W."/>
            <person name="Li Z."/>
            <person name="Lu H.C."/>
            <person name="Ye Q.L."/>
            <person name="Zhang D."/>
            <person name="Wang J.Y."/>
            <person name="Li Y.F."/>
            <person name="Zhong Z.M."/>
            <person name="Liu X."/>
            <person name="Yu X."/>
            <person name="Liu D.K."/>
            <person name="Tu X.D."/>
            <person name="Liu B."/>
            <person name="Hao Y."/>
            <person name="Liao X.Y."/>
            <person name="Jiang Y.T."/>
            <person name="Sun W.H."/>
            <person name="Chen J."/>
            <person name="Chen Y.Q."/>
            <person name="Ai Y."/>
            <person name="Zhai J.W."/>
            <person name="Wu S.S."/>
            <person name="Zhou Z."/>
            <person name="Hsiao Y.Y."/>
            <person name="Wu W.L."/>
            <person name="Chen Y.Y."/>
            <person name="Lin Y.F."/>
            <person name="Hsu J.L."/>
            <person name="Li C.Y."/>
            <person name="Wang Z.W."/>
            <person name="Zhao X."/>
            <person name="Zhong W.Y."/>
            <person name="Ma X.K."/>
            <person name="Ma L."/>
            <person name="Huang J."/>
            <person name="Chen G.Z."/>
            <person name="Huang M.Z."/>
            <person name="Huang L."/>
            <person name="Peng D.H."/>
            <person name="Luo Y.B."/>
            <person name="Zou S.Q."/>
            <person name="Chen S.P."/>
            <person name="Lan S."/>
            <person name="Tsai W.C."/>
            <person name="Van de Peer Y."/>
            <person name="Liu Z.J."/>
        </authorList>
    </citation>
    <scope>NUCLEOTIDE SEQUENCE [LARGE SCALE GENOMIC DNA]</scope>
    <source>
        <strain evidence="3">Lor287</strain>
    </source>
</reference>
<dbReference type="GO" id="GO:0003676">
    <property type="term" value="F:nucleic acid binding"/>
    <property type="evidence" value="ECO:0007669"/>
    <property type="project" value="InterPro"/>
</dbReference>
<feature type="compositionally biased region" description="Basic and acidic residues" evidence="1">
    <location>
        <begin position="229"/>
        <end position="243"/>
    </location>
</feature>
<feature type="chain" id="PRO_5042820256" description="RRM domain-containing protein" evidence="2">
    <location>
        <begin position="16"/>
        <end position="254"/>
    </location>
</feature>
<proteinExistence type="predicted"/>
<sequence>MTSSIACCYSTTAYGCALLLLLGSLAPPHRYFTAHTAMSASESSSTSTSPKNLLFMCSEPEYTGDVPMEMRDNYYFCLLLSNLIVCTSTAVLKSIFGSLPGFIHTTVDVDTRGQPLGTGEVIFADALTMHEAATTMDSCVIDGTTISVREMTLYDIRPEFFFGGAERMTSRMEVDNNVDSHIPAPRPSVPDNHPVHHLRAECLPMVDEQREFQQLYNYSDASVRNMHTAEADRAAQRASNRERSQRRRSLMSIE</sequence>
<protein>
    <recommendedName>
        <fullName evidence="5">RRM domain-containing protein</fullName>
    </recommendedName>
</protein>
<organism evidence="3 4">
    <name type="scientific">Platanthera zijinensis</name>
    <dbReference type="NCBI Taxonomy" id="2320716"/>
    <lineage>
        <taxon>Eukaryota</taxon>
        <taxon>Viridiplantae</taxon>
        <taxon>Streptophyta</taxon>
        <taxon>Embryophyta</taxon>
        <taxon>Tracheophyta</taxon>
        <taxon>Spermatophyta</taxon>
        <taxon>Magnoliopsida</taxon>
        <taxon>Liliopsida</taxon>
        <taxon>Asparagales</taxon>
        <taxon>Orchidaceae</taxon>
        <taxon>Orchidoideae</taxon>
        <taxon>Orchideae</taxon>
        <taxon>Orchidinae</taxon>
        <taxon>Platanthera</taxon>
    </lineage>
</organism>
<gene>
    <name evidence="3" type="ORF">KSP39_PZI011921</name>
</gene>
<comment type="caution">
    <text evidence="3">The sequence shown here is derived from an EMBL/GenBank/DDBJ whole genome shotgun (WGS) entry which is preliminary data.</text>
</comment>
<accession>A0AAP0BFB2</accession>
<dbReference type="InterPro" id="IPR035979">
    <property type="entry name" value="RBD_domain_sf"/>
</dbReference>
<feature type="compositionally biased region" description="Basic residues" evidence="1">
    <location>
        <begin position="244"/>
        <end position="254"/>
    </location>
</feature>
<dbReference type="Proteomes" id="UP001418222">
    <property type="component" value="Unassembled WGS sequence"/>
</dbReference>
<evidence type="ECO:0000256" key="2">
    <source>
        <dbReference type="SAM" id="SignalP"/>
    </source>
</evidence>
<dbReference type="AlphaFoldDB" id="A0AAP0BFB2"/>